<keyword evidence="1" id="KW-0812">Transmembrane</keyword>
<evidence type="ECO:0000313" key="2">
    <source>
        <dbReference type="EMBL" id="MBW95720.1"/>
    </source>
</evidence>
<feature type="transmembrane region" description="Helical" evidence="1">
    <location>
        <begin position="6"/>
        <end position="30"/>
    </location>
</feature>
<keyword evidence="1" id="KW-1133">Transmembrane helix</keyword>
<keyword evidence="1" id="KW-0472">Membrane</keyword>
<dbReference type="AlphaFoldDB" id="A0A2P2JQI4"/>
<proteinExistence type="predicted"/>
<evidence type="ECO:0000256" key="1">
    <source>
        <dbReference type="SAM" id="Phobius"/>
    </source>
</evidence>
<protein>
    <submittedName>
        <fullName evidence="2">Uncharacterized protein</fullName>
    </submittedName>
</protein>
<name>A0A2P2JQI4_RHIMU</name>
<sequence>MLAPLAISFLYFLFNASIICLHCASVLSFFEDSDTFSATSTQSSDRRLFLPNCKNLSPHTSKRTNFSCSFQSSCDSLAAVLGANS</sequence>
<dbReference type="EMBL" id="GGEC01015237">
    <property type="protein sequence ID" value="MBW95720.1"/>
    <property type="molecule type" value="Transcribed_RNA"/>
</dbReference>
<reference evidence="2" key="1">
    <citation type="submission" date="2018-02" db="EMBL/GenBank/DDBJ databases">
        <title>Rhizophora mucronata_Transcriptome.</title>
        <authorList>
            <person name="Meera S.P."/>
            <person name="Sreeshan A."/>
            <person name="Augustine A."/>
        </authorList>
    </citation>
    <scope>NUCLEOTIDE SEQUENCE</scope>
    <source>
        <tissue evidence="2">Leaf</tissue>
    </source>
</reference>
<organism evidence="2">
    <name type="scientific">Rhizophora mucronata</name>
    <name type="common">Asiatic mangrove</name>
    <dbReference type="NCBI Taxonomy" id="61149"/>
    <lineage>
        <taxon>Eukaryota</taxon>
        <taxon>Viridiplantae</taxon>
        <taxon>Streptophyta</taxon>
        <taxon>Embryophyta</taxon>
        <taxon>Tracheophyta</taxon>
        <taxon>Spermatophyta</taxon>
        <taxon>Magnoliopsida</taxon>
        <taxon>eudicotyledons</taxon>
        <taxon>Gunneridae</taxon>
        <taxon>Pentapetalae</taxon>
        <taxon>rosids</taxon>
        <taxon>fabids</taxon>
        <taxon>Malpighiales</taxon>
        <taxon>Rhizophoraceae</taxon>
        <taxon>Rhizophora</taxon>
    </lineage>
</organism>
<accession>A0A2P2JQI4</accession>